<comment type="caution">
    <text evidence="2">The sequence shown here is derived from an EMBL/GenBank/DDBJ whole genome shotgun (WGS) entry which is preliminary data.</text>
</comment>
<organism evidence="2 3">
    <name type="scientific">Pseudohalioglobus lutimaris</name>
    <dbReference type="NCBI Taxonomy" id="1737061"/>
    <lineage>
        <taxon>Bacteria</taxon>
        <taxon>Pseudomonadati</taxon>
        <taxon>Pseudomonadota</taxon>
        <taxon>Gammaproteobacteria</taxon>
        <taxon>Cellvibrionales</taxon>
        <taxon>Halieaceae</taxon>
        <taxon>Pseudohalioglobus</taxon>
    </lineage>
</organism>
<gene>
    <name evidence="2" type="ORF">C0039_03255</name>
</gene>
<dbReference type="EMBL" id="PKUS01000002">
    <property type="protein sequence ID" value="PLW70239.1"/>
    <property type="molecule type" value="Genomic_DNA"/>
</dbReference>
<protein>
    <submittedName>
        <fullName evidence="2">Uncharacterized protein</fullName>
    </submittedName>
</protein>
<proteinExistence type="predicted"/>
<sequence>MIVAGLLLSAASVCYLLLNSPESEPQRLLSASEFHAVVGRARNEGSKLVVSGRMQPDNYQRAILSSLQTINTEKYRYISLTVDPPHAARELTLFWRSIEQPDEFHSQPFPALGLPGNTLDMKHFPGWQGDIAEIGLIMESRTTTFPATFSGMTLEPGGKAAPALQSLISQWTAFRNFDQTTINWLPASFSAKALSPVLIAAGWSALGLALLLLARLFWRPPPFASFLLVILFGWMLLDLLWQRQLTTHLGLTQHLFQGKSIEARHLRDIDSEYYEHAMQIKREVLPIKPARIFILHDSVQHDYQRLKTQYYLLPHNIYNFGLFPPVNGIVPGDFLLVLGDIPGLNIDAAGGTFTWGNGLTLPVQQKHSHPLGKLYQVVAESPL</sequence>
<dbReference type="OrthoDB" id="5723632at2"/>
<dbReference type="Proteomes" id="UP000235005">
    <property type="component" value="Unassembled WGS sequence"/>
</dbReference>
<keyword evidence="1" id="KW-0472">Membrane</keyword>
<keyword evidence="1" id="KW-1133">Transmembrane helix</keyword>
<dbReference type="RefSeq" id="WP_101517222.1">
    <property type="nucleotide sequence ID" value="NZ_PKUS01000002.1"/>
</dbReference>
<feature type="transmembrane region" description="Helical" evidence="1">
    <location>
        <begin position="193"/>
        <end position="216"/>
    </location>
</feature>
<feature type="transmembrane region" description="Helical" evidence="1">
    <location>
        <begin position="223"/>
        <end position="241"/>
    </location>
</feature>
<keyword evidence="1" id="KW-0812">Transmembrane</keyword>
<dbReference type="AlphaFoldDB" id="A0A2N5X6X3"/>
<evidence type="ECO:0000313" key="2">
    <source>
        <dbReference type="EMBL" id="PLW70239.1"/>
    </source>
</evidence>
<evidence type="ECO:0000256" key="1">
    <source>
        <dbReference type="SAM" id="Phobius"/>
    </source>
</evidence>
<reference evidence="2 3" key="1">
    <citation type="submission" date="2018-01" db="EMBL/GenBank/DDBJ databases">
        <title>The draft genome sequence of Halioglobus lutimaris HF004.</title>
        <authorList>
            <person name="Du Z.-J."/>
            <person name="Shi M.-J."/>
        </authorList>
    </citation>
    <scope>NUCLEOTIDE SEQUENCE [LARGE SCALE GENOMIC DNA]</scope>
    <source>
        <strain evidence="2 3">HF004</strain>
    </source>
</reference>
<accession>A0A2N5X6X3</accession>
<evidence type="ECO:0000313" key="3">
    <source>
        <dbReference type="Proteomes" id="UP000235005"/>
    </source>
</evidence>
<name>A0A2N5X6X3_9GAMM</name>
<keyword evidence="3" id="KW-1185">Reference proteome</keyword>